<evidence type="ECO:0000256" key="3">
    <source>
        <dbReference type="SAM" id="Phobius"/>
    </source>
</evidence>
<evidence type="ECO:0000313" key="4">
    <source>
        <dbReference type="EMBL" id="QIL48556.1"/>
    </source>
</evidence>
<dbReference type="SUPFAM" id="SSF63817">
    <property type="entry name" value="Sortase"/>
    <property type="match status" value="1"/>
</dbReference>
<dbReference type="Proteomes" id="UP000501747">
    <property type="component" value="Chromosome"/>
</dbReference>
<dbReference type="Pfam" id="PF04203">
    <property type="entry name" value="Sortase"/>
    <property type="match status" value="1"/>
</dbReference>
<feature type="transmembrane region" description="Helical" evidence="3">
    <location>
        <begin position="251"/>
        <end position="271"/>
    </location>
</feature>
<sequence length="389" mass="44476">MKSTQQVILLKLLITFTFVTGALIFLYPFVANVINTQIDKQRIEAFQEEALKDEKKQQKKKELREKELKANPQLGMKIDQDLFDEVEESSHLSKKEVKEHLIGSISIPKINSQLPIFDVTNASFLQEGITLLPGASYPSGGKSTHSVLTGHTGLPNKKLFTDLKVLVKGDIIYLHVLGETIGYEVDQIKTVLPNQLDDLKVEKGKDLLTLVTCTPYMINTHRLLVRGHRVPVDLKQVKNDEKEVVIKNQSWLVFYVILILLLLALIVFVSIRQYQSYQAAKKGYRLSIKLTYEEVNQSGLTFLLMDHTKKHPVLKNGKEQSVKTNTKGTLRLGKLRGNTYWLIQQNTEKQPVVIKCFVKNYKQPYFETKLLRGTEKGWKIVTKEAKMNK</sequence>
<keyword evidence="1" id="KW-0378">Hydrolase</keyword>
<feature type="active site" description="Proton donor/acceptor" evidence="2">
    <location>
        <position position="151"/>
    </location>
</feature>
<dbReference type="RefSeq" id="WP_166034694.1">
    <property type="nucleotide sequence ID" value="NZ_CP049887.1"/>
</dbReference>
<dbReference type="NCBIfam" id="TIGR01076">
    <property type="entry name" value="sortase_fam"/>
    <property type="match status" value="1"/>
</dbReference>
<feature type="transmembrane region" description="Helical" evidence="3">
    <location>
        <begin position="12"/>
        <end position="30"/>
    </location>
</feature>
<dbReference type="Gene3D" id="2.40.260.10">
    <property type="entry name" value="Sortase"/>
    <property type="match status" value="1"/>
</dbReference>
<dbReference type="KEGG" id="vhy:G7082_08615"/>
<organism evidence="4 5">
    <name type="scientific">Vagococcus hydrophili</name>
    <dbReference type="NCBI Taxonomy" id="2714947"/>
    <lineage>
        <taxon>Bacteria</taxon>
        <taxon>Bacillati</taxon>
        <taxon>Bacillota</taxon>
        <taxon>Bacilli</taxon>
        <taxon>Lactobacillales</taxon>
        <taxon>Enterococcaceae</taxon>
        <taxon>Vagococcus</taxon>
    </lineage>
</organism>
<dbReference type="EMBL" id="CP049887">
    <property type="protein sequence ID" value="QIL48556.1"/>
    <property type="molecule type" value="Genomic_DNA"/>
</dbReference>
<dbReference type="GO" id="GO:0016787">
    <property type="term" value="F:hydrolase activity"/>
    <property type="evidence" value="ECO:0007669"/>
    <property type="project" value="UniProtKB-KW"/>
</dbReference>
<dbReference type="AlphaFoldDB" id="A0A6G8AU77"/>
<dbReference type="CDD" id="cd05827">
    <property type="entry name" value="Sortase_C"/>
    <property type="match status" value="1"/>
</dbReference>
<keyword evidence="3" id="KW-0812">Transmembrane</keyword>
<name>A0A6G8AU77_9ENTE</name>
<evidence type="ECO:0000256" key="1">
    <source>
        <dbReference type="ARBA" id="ARBA00022801"/>
    </source>
</evidence>
<protein>
    <submittedName>
        <fullName evidence="4">Class C sortase</fullName>
    </submittedName>
</protein>
<keyword evidence="3" id="KW-0472">Membrane</keyword>
<gene>
    <name evidence="4" type="ORF">G7082_08615</name>
</gene>
<feature type="active site" description="Acyl-thioester intermediate" evidence="2">
    <location>
        <position position="213"/>
    </location>
</feature>
<keyword evidence="5" id="KW-1185">Reference proteome</keyword>
<dbReference type="InterPro" id="IPR042002">
    <property type="entry name" value="Sortase_C"/>
</dbReference>
<dbReference type="InterPro" id="IPR023365">
    <property type="entry name" value="Sortase_dom-sf"/>
</dbReference>
<accession>A0A6G8AU77</accession>
<proteinExistence type="predicted"/>
<evidence type="ECO:0000313" key="5">
    <source>
        <dbReference type="Proteomes" id="UP000501747"/>
    </source>
</evidence>
<dbReference type="NCBIfam" id="NF033745">
    <property type="entry name" value="class_C_sortase"/>
    <property type="match status" value="1"/>
</dbReference>
<dbReference type="InterPro" id="IPR005754">
    <property type="entry name" value="Sortase"/>
</dbReference>
<evidence type="ECO:0000256" key="2">
    <source>
        <dbReference type="PIRSR" id="PIRSR605754-1"/>
    </source>
</evidence>
<reference evidence="4 5" key="1">
    <citation type="submission" date="2020-03" db="EMBL/GenBank/DDBJ databases">
        <title>Vagococcus sp. nov., isolated from beetles.</title>
        <authorList>
            <person name="Hyun D.-W."/>
            <person name="Bae J.-W."/>
        </authorList>
    </citation>
    <scope>NUCLEOTIDE SEQUENCE [LARGE SCALE GENOMIC DNA]</scope>
    <source>
        <strain evidence="4 5">HDW17B</strain>
    </source>
</reference>
<keyword evidence="3" id="KW-1133">Transmembrane helix</keyword>